<proteinExistence type="predicted"/>
<dbReference type="EMBL" id="MN739655">
    <property type="protein sequence ID" value="QHT18391.1"/>
    <property type="molecule type" value="Genomic_DNA"/>
</dbReference>
<reference evidence="2" key="1">
    <citation type="journal article" date="2020" name="Nature">
        <title>Giant virus diversity and host interactions through global metagenomics.</title>
        <authorList>
            <person name="Schulz F."/>
            <person name="Roux S."/>
            <person name="Paez-Espino D."/>
            <person name="Jungbluth S."/>
            <person name="Walsh D.A."/>
            <person name="Denef V.J."/>
            <person name="McMahon K.D."/>
            <person name="Konstantinidis K.T."/>
            <person name="Eloe-Fadrosh E.A."/>
            <person name="Kyrpides N.C."/>
            <person name="Woyke T."/>
        </authorList>
    </citation>
    <scope>NUCLEOTIDE SEQUENCE</scope>
    <source>
        <strain evidence="2">GVMAG-M-3300023174-46</strain>
    </source>
</reference>
<organism evidence="2">
    <name type="scientific">viral metagenome</name>
    <dbReference type="NCBI Taxonomy" id="1070528"/>
    <lineage>
        <taxon>unclassified sequences</taxon>
        <taxon>metagenomes</taxon>
        <taxon>organismal metagenomes</taxon>
    </lineage>
</organism>
<dbReference type="AlphaFoldDB" id="A0A6C0DPK0"/>
<keyword evidence="1" id="KW-0812">Transmembrane</keyword>
<keyword evidence="1" id="KW-1133">Transmembrane helix</keyword>
<evidence type="ECO:0000313" key="2">
    <source>
        <dbReference type="EMBL" id="QHT18391.1"/>
    </source>
</evidence>
<sequence length="65" mass="7352">MEDSFIIRLPGVKEEQEDEDHEEAAVAIESQTSVIRTDYFLITLNIVILLGFAVGITYLVLKILE</sequence>
<accession>A0A6C0DPK0</accession>
<name>A0A6C0DPK0_9ZZZZ</name>
<feature type="transmembrane region" description="Helical" evidence="1">
    <location>
        <begin position="39"/>
        <end position="61"/>
    </location>
</feature>
<protein>
    <submittedName>
        <fullName evidence="2">Uncharacterized protein</fullName>
    </submittedName>
</protein>
<evidence type="ECO:0000256" key="1">
    <source>
        <dbReference type="SAM" id="Phobius"/>
    </source>
</evidence>
<keyword evidence="1" id="KW-0472">Membrane</keyword>